<dbReference type="Proteomes" id="UP000708576">
    <property type="component" value="Unassembled WGS sequence"/>
</dbReference>
<organism evidence="1 2">
    <name type="scientific">Carboxylicivirga linearis</name>
    <dbReference type="NCBI Taxonomy" id="1628157"/>
    <lineage>
        <taxon>Bacteria</taxon>
        <taxon>Pseudomonadati</taxon>
        <taxon>Bacteroidota</taxon>
        <taxon>Bacteroidia</taxon>
        <taxon>Marinilabiliales</taxon>
        <taxon>Marinilabiliaceae</taxon>
        <taxon>Carboxylicivirga</taxon>
    </lineage>
</organism>
<accession>A0ABS5K2G7</accession>
<sequence>MAKETKTNARKALTEKEQLELMDKFKVDTLFKNPKNEYFTSKNLANLSITAEEKKAGKKLAKITREALEGKTPEETK</sequence>
<dbReference type="RefSeq" id="WP_212219079.1">
    <property type="nucleotide sequence ID" value="NZ_JAGUCO010000027.1"/>
</dbReference>
<comment type="caution">
    <text evidence="1">The sequence shown here is derived from an EMBL/GenBank/DDBJ whole genome shotgun (WGS) entry which is preliminary data.</text>
</comment>
<reference evidence="1 2" key="1">
    <citation type="journal article" date="2015" name="Int. J. Syst. Evol. Microbiol.">
        <title>Carboxylicivirga linearis sp. nov., isolated from a sea cucumber culture pond.</title>
        <authorList>
            <person name="Wang F.Q."/>
            <person name="Zhou Y.X."/>
            <person name="Lin X.Z."/>
            <person name="Chen G.J."/>
            <person name="Du Z.J."/>
        </authorList>
    </citation>
    <scope>NUCLEOTIDE SEQUENCE [LARGE SCALE GENOMIC DNA]</scope>
    <source>
        <strain evidence="1 2">FB218</strain>
    </source>
</reference>
<evidence type="ECO:0000313" key="1">
    <source>
        <dbReference type="EMBL" id="MBS2100706.1"/>
    </source>
</evidence>
<gene>
    <name evidence="1" type="ORF">KEM10_20635</name>
</gene>
<keyword evidence="2" id="KW-1185">Reference proteome</keyword>
<protein>
    <submittedName>
        <fullName evidence="1">Uncharacterized protein</fullName>
    </submittedName>
</protein>
<evidence type="ECO:0000313" key="2">
    <source>
        <dbReference type="Proteomes" id="UP000708576"/>
    </source>
</evidence>
<name>A0ABS5K2G7_9BACT</name>
<proteinExistence type="predicted"/>
<dbReference type="EMBL" id="JAGUCO010000027">
    <property type="protein sequence ID" value="MBS2100706.1"/>
    <property type="molecule type" value="Genomic_DNA"/>
</dbReference>